<evidence type="ECO:0000313" key="2">
    <source>
        <dbReference type="EMBL" id="KTW29572.1"/>
    </source>
</evidence>
<keyword evidence="1" id="KW-1133">Transmembrane helix</keyword>
<dbReference type="GeneID" id="28940706"/>
<proteinExistence type="predicted"/>
<gene>
    <name evidence="2" type="ORF">T551_02188</name>
</gene>
<organism evidence="2 3">
    <name type="scientific">Pneumocystis jirovecii (strain RU7)</name>
    <name type="common">Human pneumocystis pneumonia agent</name>
    <dbReference type="NCBI Taxonomy" id="1408657"/>
    <lineage>
        <taxon>Eukaryota</taxon>
        <taxon>Fungi</taxon>
        <taxon>Dikarya</taxon>
        <taxon>Ascomycota</taxon>
        <taxon>Taphrinomycotina</taxon>
        <taxon>Pneumocystomycetes</taxon>
        <taxon>Pneumocystaceae</taxon>
        <taxon>Pneumocystis</taxon>
    </lineage>
</organism>
<dbReference type="AlphaFoldDB" id="A0A0W4ZMH2"/>
<dbReference type="Proteomes" id="UP000053447">
    <property type="component" value="Unassembled WGS sequence"/>
</dbReference>
<sequence length="73" mass="8865">MMNFPSRNILLNVKNLQYFVSVELMSIILFTIIGKKERLKYFEEFLFQLNTYLDEYIAFLNEKLEIEFIDKSD</sequence>
<evidence type="ECO:0000313" key="3">
    <source>
        <dbReference type="Proteomes" id="UP000053447"/>
    </source>
</evidence>
<evidence type="ECO:0000256" key="1">
    <source>
        <dbReference type="SAM" id="Phobius"/>
    </source>
</evidence>
<keyword evidence="1" id="KW-0472">Membrane</keyword>
<name>A0A0W4ZMH2_PNEJ7</name>
<reference evidence="3" key="1">
    <citation type="journal article" date="2016" name="Nat. Commun.">
        <title>Genome analysis of three Pneumocystis species reveals adaptation mechanisms to life exclusively in mammalian hosts.</title>
        <authorList>
            <person name="Ma L."/>
            <person name="Chen Z."/>
            <person name="Huang D.W."/>
            <person name="Kutty G."/>
            <person name="Ishihara M."/>
            <person name="Wang H."/>
            <person name="Abouelleil A."/>
            <person name="Bishop L."/>
            <person name="Davey E."/>
            <person name="Deng R."/>
            <person name="Deng X."/>
            <person name="Fan L."/>
            <person name="Fantoni G."/>
            <person name="Fitzgerald M."/>
            <person name="Gogineni E."/>
            <person name="Goldberg J.M."/>
            <person name="Handley G."/>
            <person name="Hu X."/>
            <person name="Huber C."/>
            <person name="Jiao X."/>
            <person name="Jones K."/>
            <person name="Levin J.Z."/>
            <person name="Liu Y."/>
            <person name="Macdonald P."/>
            <person name="Melnikov A."/>
            <person name="Raley C."/>
            <person name="Sassi M."/>
            <person name="Sherman B.T."/>
            <person name="Song X."/>
            <person name="Sykes S."/>
            <person name="Tran B."/>
            <person name="Walsh L."/>
            <person name="Xia Y."/>
            <person name="Yang J."/>
            <person name="Young S."/>
            <person name="Zeng Q."/>
            <person name="Zheng X."/>
            <person name="Stephens R."/>
            <person name="Nusbaum C."/>
            <person name="Birren B.W."/>
            <person name="Azadi P."/>
            <person name="Lempicki R.A."/>
            <person name="Cuomo C.A."/>
            <person name="Kovacs J.A."/>
        </authorList>
    </citation>
    <scope>NUCLEOTIDE SEQUENCE [LARGE SCALE GENOMIC DNA]</scope>
    <source>
        <strain evidence="3">RU7</strain>
    </source>
</reference>
<comment type="caution">
    <text evidence="2">The sequence shown here is derived from an EMBL/GenBank/DDBJ whole genome shotgun (WGS) entry which is preliminary data.</text>
</comment>
<dbReference type="VEuPathDB" id="FungiDB:T551_02188"/>
<keyword evidence="1" id="KW-0812">Transmembrane</keyword>
<dbReference type="RefSeq" id="XP_018229403.1">
    <property type="nucleotide sequence ID" value="XM_018374451.1"/>
</dbReference>
<feature type="transmembrane region" description="Helical" evidence="1">
    <location>
        <begin position="16"/>
        <end position="33"/>
    </location>
</feature>
<keyword evidence="3" id="KW-1185">Reference proteome</keyword>
<protein>
    <submittedName>
        <fullName evidence="2">Uncharacterized protein</fullName>
    </submittedName>
</protein>
<dbReference type="EMBL" id="LFWA01000009">
    <property type="protein sequence ID" value="KTW29572.1"/>
    <property type="molecule type" value="Genomic_DNA"/>
</dbReference>
<accession>A0A0W4ZMH2</accession>